<evidence type="ECO:0000256" key="1">
    <source>
        <dbReference type="SAM" id="Phobius"/>
    </source>
</evidence>
<keyword evidence="1" id="KW-1133">Transmembrane helix</keyword>
<dbReference type="Proteomes" id="UP000095229">
    <property type="component" value="Unassembled WGS sequence"/>
</dbReference>
<keyword evidence="3" id="KW-1185">Reference proteome</keyword>
<keyword evidence="1" id="KW-0472">Membrane</keyword>
<keyword evidence="1" id="KW-0812">Transmembrane</keyword>
<proteinExistence type="predicted"/>
<evidence type="ECO:0000313" key="3">
    <source>
        <dbReference type="Proteomes" id="UP000095229"/>
    </source>
</evidence>
<protein>
    <submittedName>
        <fullName evidence="2">Uncharacterized protein</fullName>
    </submittedName>
</protein>
<sequence length="70" mass="8292">MTNDHTSNPTSDSQALLNQIIIDYMKEAKRKRRWKWFMRVIYLLIIAYIVYYVSKGTNEDIGTNIKAHRG</sequence>
<organism evidence="2 3">
    <name type="scientific">Legionella parisiensis</name>
    <dbReference type="NCBI Taxonomy" id="45071"/>
    <lineage>
        <taxon>Bacteria</taxon>
        <taxon>Pseudomonadati</taxon>
        <taxon>Pseudomonadota</taxon>
        <taxon>Gammaproteobacteria</taxon>
        <taxon>Legionellales</taxon>
        <taxon>Legionellaceae</taxon>
        <taxon>Legionella</taxon>
    </lineage>
</organism>
<dbReference type="AlphaFoldDB" id="A0A1E5JQU4"/>
<dbReference type="EMBL" id="LSOG01000061">
    <property type="protein sequence ID" value="OEH46917.1"/>
    <property type="molecule type" value="Genomic_DNA"/>
</dbReference>
<reference evidence="2 3" key="1">
    <citation type="submission" date="2016-02" db="EMBL/GenBank/DDBJ databases">
        <title>Secondary metabolites in Legionella.</title>
        <authorList>
            <person name="Tobias N.J."/>
            <person name="Bode H.B."/>
        </authorList>
    </citation>
    <scope>NUCLEOTIDE SEQUENCE [LARGE SCALE GENOMIC DNA]</scope>
    <source>
        <strain evidence="2 3">DSM 19216</strain>
    </source>
</reference>
<comment type="caution">
    <text evidence="2">The sequence shown here is derived from an EMBL/GenBank/DDBJ whole genome shotgun (WGS) entry which is preliminary data.</text>
</comment>
<accession>A0A1E5JQU4</accession>
<feature type="transmembrane region" description="Helical" evidence="1">
    <location>
        <begin position="36"/>
        <end position="54"/>
    </location>
</feature>
<name>A0A1E5JQU4_9GAMM</name>
<gene>
    <name evidence="2" type="ORF">lpari_02119</name>
</gene>
<evidence type="ECO:0000313" key="2">
    <source>
        <dbReference type="EMBL" id="OEH46917.1"/>
    </source>
</evidence>